<evidence type="ECO:0000313" key="3">
    <source>
        <dbReference type="EMBL" id="MFC6037074.1"/>
    </source>
</evidence>
<dbReference type="Pfam" id="PF00144">
    <property type="entry name" value="Beta-lactamase"/>
    <property type="match status" value="1"/>
</dbReference>
<evidence type="ECO:0000313" key="4">
    <source>
        <dbReference type="Proteomes" id="UP001596116"/>
    </source>
</evidence>
<dbReference type="RefSeq" id="WP_379881681.1">
    <property type="nucleotide sequence ID" value="NZ_JBHPON010000002.1"/>
</dbReference>
<feature type="chain" id="PRO_5046046431" evidence="1">
    <location>
        <begin position="22"/>
        <end position="418"/>
    </location>
</feature>
<evidence type="ECO:0000256" key="1">
    <source>
        <dbReference type="SAM" id="SignalP"/>
    </source>
</evidence>
<accession>A0ABW1KYL6</accession>
<dbReference type="EC" id="3.-.-.-" evidence="3"/>
<feature type="signal peptide" evidence="1">
    <location>
        <begin position="1"/>
        <end position="21"/>
    </location>
</feature>
<dbReference type="InterPro" id="IPR001466">
    <property type="entry name" value="Beta-lactam-related"/>
</dbReference>
<comment type="caution">
    <text evidence="3">The sequence shown here is derived from an EMBL/GenBank/DDBJ whole genome shotgun (WGS) entry which is preliminary data.</text>
</comment>
<keyword evidence="1" id="KW-0732">Signal</keyword>
<feature type="domain" description="Beta-lactamase-related" evidence="2">
    <location>
        <begin position="49"/>
        <end position="383"/>
    </location>
</feature>
<name>A0ABW1KYL6_9PROT</name>
<dbReference type="GO" id="GO:0016787">
    <property type="term" value="F:hydrolase activity"/>
    <property type="evidence" value="ECO:0007669"/>
    <property type="project" value="UniProtKB-KW"/>
</dbReference>
<dbReference type="InterPro" id="IPR050491">
    <property type="entry name" value="AmpC-like"/>
</dbReference>
<dbReference type="EMBL" id="JBHPON010000002">
    <property type="protein sequence ID" value="MFC6037074.1"/>
    <property type="molecule type" value="Genomic_DNA"/>
</dbReference>
<keyword evidence="3" id="KW-0378">Hydrolase</keyword>
<organism evidence="3 4">
    <name type="scientific">Hyphococcus aureus</name>
    <dbReference type="NCBI Taxonomy" id="2666033"/>
    <lineage>
        <taxon>Bacteria</taxon>
        <taxon>Pseudomonadati</taxon>
        <taxon>Pseudomonadota</taxon>
        <taxon>Alphaproteobacteria</taxon>
        <taxon>Parvularculales</taxon>
        <taxon>Parvularculaceae</taxon>
        <taxon>Hyphococcus</taxon>
    </lineage>
</organism>
<proteinExistence type="predicted"/>
<dbReference type="Proteomes" id="UP001596116">
    <property type="component" value="Unassembled WGS sequence"/>
</dbReference>
<dbReference type="InterPro" id="IPR012338">
    <property type="entry name" value="Beta-lactam/transpept-like"/>
</dbReference>
<keyword evidence="4" id="KW-1185">Reference proteome</keyword>
<evidence type="ECO:0000259" key="2">
    <source>
        <dbReference type="Pfam" id="PF00144"/>
    </source>
</evidence>
<dbReference type="SUPFAM" id="SSF56601">
    <property type="entry name" value="beta-lactamase/transpeptidase-like"/>
    <property type="match status" value="1"/>
</dbReference>
<dbReference type="PANTHER" id="PTHR46825">
    <property type="entry name" value="D-ALANYL-D-ALANINE-CARBOXYPEPTIDASE/ENDOPEPTIDASE AMPH"/>
    <property type="match status" value="1"/>
</dbReference>
<reference evidence="3 4" key="1">
    <citation type="submission" date="2024-09" db="EMBL/GenBank/DDBJ databases">
        <authorList>
            <person name="Zhang Z.-H."/>
        </authorList>
    </citation>
    <scope>NUCLEOTIDE SEQUENCE [LARGE SCALE GENOMIC DNA]</scope>
    <source>
        <strain evidence="3 4">HHTR114</strain>
    </source>
</reference>
<sequence>MMKWLSLLLIAGITCLSPAAARDGAGDGAPTALTPFAPLSLEDSQLDQLDDALQRAMDSGDFVGLAVAVVRNGETKFLKTYGVKEIGGDDAVTPDTLFRIASLSKGFASSLTGLAVSEGKLSLDAHATDFAPTLALAGGAEKSLTLSHLLSQRTGLPPNAYDNLLEAGVPPEKILPQYRKVKPICGVGKCYTYQNITYDIAGRAVSAAYGEPYADLVAERLFTPLGMQTASIGSAGLTRTGDWARPHLRDRQKSKDAPPNPWHVVPVKEPYYGTPAAGGVNASITDMTQWLKAQMGEAPEVLSPAVLDLIHSPQVNTPSETRRMRSVLQNLASSQYAYGWRVYDYGGKRVIAHGGSVDGYGAQIAFIPELNAGIVVLANTRTRRMWSIAPMFLDLTLSQPRRDWLALEDMDTVFAGSQ</sequence>
<dbReference type="Gene3D" id="3.40.710.10">
    <property type="entry name" value="DD-peptidase/beta-lactamase superfamily"/>
    <property type="match status" value="1"/>
</dbReference>
<gene>
    <name evidence="3" type="ORF">ACFMB1_16080</name>
</gene>
<protein>
    <submittedName>
        <fullName evidence="3">Serine hydrolase domain-containing protein</fullName>
        <ecNumber evidence="3">3.-.-.-</ecNumber>
    </submittedName>
</protein>
<dbReference type="PANTHER" id="PTHR46825:SF15">
    <property type="entry name" value="BETA-LACTAMASE-RELATED DOMAIN-CONTAINING PROTEIN"/>
    <property type="match status" value="1"/>
</dbReference>